<evidence type="ECO:0000256" key="1">
    <source>
        <dbReference type="SAM" id="MobiDB-lite"/>
    </source>
</evidence>
<reference evidence="3" key="1">
    <citation type="journal article" date="2015" name="Genome Announc.">
        <title>Draft genome sequence of Talaromyces cellulolyticus strain Y-94, a source of lignocellulosic biomass-degrading enzymes.</title>
        <authorList>
            <person name="Fujii T."/>
            <person name="Koike H."/>
            <person name="Sawayama S."/>
            <person name="Yano S."/>
            <person name="Inoue H."/>
        </authorList>
    </citation>
    <scope>NUCLEOTIDE SEQUENCE [LARGE SCALE GENOMIC DNA]</scope>
    <source>
        <strain evidence="3">Y-94</strain>
    </source>
</reference>
<feature type="compositionally biased region" description="Low complexity" evidence="1">
    <location>
        <begin position="83"/>
        <end position="96"/>
    </location>
</feature>
<dbReference type="PANTHER" id="PTHR38116">
    <property type="entry name" value="CHROMOSOME 7, WHOLE GENOME SHOTGUN SEQUENCE"/>
    <property type="match status" value="1"/>
</dbReference>
<feature type="region of interest" description="Disordered" evidence="1">
    <location>
        <begin position="1"/>
        <end position="20"/>
    </location>
</feature>
<feature type="compositionally biased region" description="Low complexity" evidence="1">
    <location>
        <begin position="8"/>
        <end position="17"/>
    </location>
</feature>
<dbReference type="AlphaFoldDB" id="A0A6V8HA09"/>
<sequence>MEAATPASHSSHSQSHSMQLESPVKLLDSWMGVTDPKKRKTLQNRLNQRAHRRRQRALRAQQNKQQDVDINVKQEPDAKSDRQLSILSSSTSSPPRSLDHLDFCLPTNTQHLEDLEALIRLEFARGSPTADLLLGLTQLNIIRALHANRDILGYTADDMHDDALSAFNISLSIDSDLICQSNIIKTRSGLPFSLMPTTTQYKVAHHPWLDLIPIPKMRDNLIRAGDSIDDVKLCHDICGYRVSETGILIWKEPWDPSGWEVTERFLQLWGWAVRDCWELFESTDRWRRKRGERPLFNLPWKLPQ</sequence>
<dbReference type="EMBL" id="DF933829">
    <property type="protein sequence ID" value="GAM38282.1"/>
    <property type="molecule type" value="Genomic_DNA"/>
</dbReference>
<evidence type="ECO:0008006" key="4">
    <source>
        <dbReference type="Google" id="ProtNLM"/>
    </source>
</evidence>
<feature type="compositionally biased region" description="Basic and acidic residues" evidence="1">
    <location>
        <begin position="66"/>
        <end position="82"/>
    </location>
</feature>
<comment type="caution">
    <text evidence="2">The sequence shown here is derived from an EMBL/GenBank/DDBJ whole genome shotgun (WGS) entry which is preliminary data.</text>
</comment>
<evidence type="ECO:0000313" key="3">
    <source>
        <dbReference type="Proteomes" id="UP000053095"/>
    </source>
</evidence>
<dbReference type="InterPro" id="IPR021833">
    <property type="entry name" value="DUF3425"/>
</dbReference>
<dbReference type="Pfam" id="PF11905">
    <property type="entry name" value="DUF3425"/>
    <property type="match status" value="1"/>
</dbReference>
<accession>A0A6V8HA09</accession>
<organism evidence="2 3">
    <name type="scientific">Talaromyces pinophilus</name>
    <name type="common">Penicillium pinophilum</name>
    <dbReference type="NCBI Taxonomy" id="128442"/>
    <lineage>
        <taxon>Eukaryota</taxon>
        <taxon>Fungi</taxon>
        <taxon>Dikarya</taxon>
        <taxon>Ascomycota</taxon>
        <taxon>Pezizomycotina</taxon>
        <taxon>Eurotiomycetes</taxon>
        <taxon>Eurotiomycetidae</taxon>
        <taxon>Eurotiales</taxon>
        <taxon>Trichocomaceae</taxon>
        <taxon>Talaromyces</taxon>
        <taxon>Talaromyces sect. Talaromyces</taxon>
    </lineage>
</organism>
<keyword evidence="3" id="KW-1185">Reference proteome</keyword>
<proteinExistence type="predicted"/>
<protein>
    <recommendedName>
        <fullName evidence="4">BZIP domain-containing protein</fullName>
    </recommendedName>
</protein>
<feature type="compositionally biased region" description="Basic residues" evidence="1">
    <location>
        <begin position="37"/>
        <end position="57"/>
    </location>
</feature>
<feature type="region of interest" description="Disordered" evidence="1">
    <location>
        <begin position="35"/>
        <end position="98"/>
    </location>
</feature>
<evidence type="ECO:0000313" key="2">
    <source>
        <dbReference type="EMBL" id="GAM38282.1"/>
    </source>
</evidence>
<dbReference type="PANTHER" id="PTHR38116:SF1">
    <property type="entry name" value="BZIP DOMAIN-CONTAINING PROTEIN"/>
    <property type="match status" value="1"/>
</dbReference>
<name>A0A6V8HA09_TALPI</name>
<dbReference type="Proteomes" id="UP000053095">
    <property type="component" value="Unassembled WGS sequence"/>
</dbReference>
<gene>
    <name evidence="2" type="ORF">TCE0_033r08884</name>
</gene>